<organism evidence="2 3">
    <name type="scientific">Eschrichtius robustus</name>
    <name type="common">California gray whale</name>
    <name type="synonym">Eschrichtius gibbosus</name>
    <dbReference type="NCBI Taxonomy" id="9764"/>
    <lineage>
        <taxon>Eukaryota</taxon>
        <taxon>Metazoa</taxon>
        <taxon>Chordata</taxon>
        <taxon>Craniata</taxon>
        <taxon>Vertebrata</taxon>
        <taxon>Euteleostomi</taxon>
        <taxon>Mammalia</taxon>
        <taxon>Eutheria</taxon>
        <taxon>Laurasiatheria</taxon>
        <taxon>Artiodactyla</taxon>
        <taxon>Whippomorpha</taxon>
        <taxon>Cetacea</taxon>
        <taxon>Mysticeti</taxon>
        <taxon>Eschrichtiidae</taxon>
        <taxon>Eschrichtius</taxon>
    </lineage>
</organism>
<dbReference type="EMBL" id="JAIQCJ010002079">
    <property type="protein sequence ID" value="KAJ8784009.1"/>
    <property type="molecule type" value="Genomic_DNA"/>
</dbReference>
<feature type="region of interest" description="Disordered" evidence="1">
    <location>
        <begin position="143"/>
        <end position="165"/>
    </location>
</feature>
<dbReference type="GO" id="GO:0008608">
    <property type="term" value="P:attachment of spindle microtubules to kinetochore"/>
    <property type="evidence" value="ECO:0007669"/>
    <property type="project" value="InterPro"/>
</dbReference>
<name>A0AB34H025_ESCRO</name>
<dbReference type="GO" id="GO:0051306">
    <property type="term" value="P:mitotic sister chromatid separation"/>
    <property type="evidence" value="ECO:0007669"/>
    <property type="project" value="InterPro"/>
</dbReference>
<dbReference type="GO" id="GO:0007094">
    <property type="term" value="P:mitotic spindle assembly checkpoint signaling"/>
    <property type="evidence" value="ECO:0007669"/>
    <property type="project" value="InterPro"/>
</dbReference>
<dbReference type="PANTHER" id="PTHR23060:SF1">
    <property type="entry name" value="INACTIVE SERINE_THREONINE-PROTEIN KINASE TEX14"/>
    <property type="match status" value="1"/>
</dbReference>
<dbReference type="GO" id="GO:0000776">
    <property type="term" value="C:kinetochore"/>
    <property type="evidence" value="ECO:0007669"/>
    <property type="project" value="TreeGrafter"/>
</dbReference>
<evidence type="ECO:0000313" key="3">
    <source>
        <dbReference type="Proteomes" id="UP001159641"/>
    </source>
</evidence>
<gene>
    <name evidence="2" type="ORF">J1605_009052</name>
</gene>
<protein>
    <submittedName>
        <fullName evidence="2">Uncharacterized protein</fullName>
    </submittedName>
</protein>
<dbReference type="Proteomes" id="UP001159641">
    <property type="component" value="Unassembled WGS sequence"/>
</dbReference>
<keyword evidence="3" id="KW-1185">Reference proteome</keyword>
<sequence>MYFILSGEEKFPMRKNLGKNADILTRSQFQPIRSTEDEQEETLKESPKEMKEKDMIQTLTAFFSTTGSISSAASQYKDCLESITFQVQTGSTSFWNSQESIQTLSDKFTTVREKAKSLDSHLTSSGTLPSRLTNLKRLPTFTGAGSSSIAKAPDTSSRATQRRSLQKELVEAISQHHTDELPPPSQELLDEIEHLKRQQASSTVLDENTASHLGIAASECYASLSREKGNDCCLNSLHLPLDRAHSTLDEDLERWLQPPEDSTELQCLPKCSARLLFSIRGSFFFFFGKGD</sequence>
<dbReference type="AlphaFoldDB" id="A0AB34H025"/>
<reference evidence="2 3" key="1">
    <citation type="submission" date="2022-11" db="EMBL/GenBank/DDBJ databases">
        <title>Whole genome sequence of Eschrichtius robustus ER-17-0199.</title>
        <authorList>
            <person name="Bruniche-Olsen A."/>
            <person name="Black A.N."/>
            <person name="Fields C.J."/>
            <person name="Walden K."/>
            <person name="Dewoody J.A."/>
        </authorList>
    </citation>
    <scope>NUCLEOTIDE SEQUENCE [LARGE SCALE GENOMIC DNA]</scope>
    <source>
        <strain evidence="2">ER-17-0199</strain>
        <tissue evidence="2">Blubber</tissue>
    </source>
</reference>
<evidence type="ECO:0000256" key="1">
    <source>
        <dbReference type="SAM" id="MobiDB-lite"/>
    </source>
</evidence>
<accession>A0AB34H025</accession>
<proteinExistence type="predicted"/>
<dbReference type="PANTHER" id="PTHR23060">
    <property type="entry name" value="TESTIS EXPRESSED GENE 14"/>
    <property type="match status" value="1"/>
</dbReference>
<dbReference type="GO" id="GO:0043063">
    <property type="term" value="P:intercellular bridge organization"/>
    <property type="evidence" value="ECO:0007669"/>
    <property type="project" value="InterPro"/>
</dbReference>
<dbReference type="GO" id="GO:0007140">
    <property type="term" value="P:male meiotic nuclear division"/>
    <property type="evidence" value="ECO:0007669"/>
    <property type="project" value="InterPro"/>
</dbReference>
<dbReference type="InterPro" id="IPR039339">
    <property type="entry name" value="Tex14"/>
</dbReference>
<feature type="compositionally biased region" description="Polar residues" evidence="1">
    <location>
        <begin position="143"/>
        <end position="163"/>
    </location>
</feature>
<evidence type="ECO:0000313" key="2">
    <source>
        <dbReference type="EMBL" id="KAJ8784009.1"/>
    </source>
</evidence>
<dbReference type="GO" id="GO:0030496">
    <property type="term" value="C:midbody"/>
    <property type="evidence" value="ECO:0007669"/>
    <property type="project" value="TreeGrafter"/>
</dbReference>
<comment type="caution">
    <text evidence="2">The sequence shown here is derived from an EMBL/GenBank/DDBJ whole genome shotgun (WGS) entry which is preliminary data.</text>
</comment>
<dbReference type="GO" id="GO:0045171">
    <property type="term" value="C:intercellular bridge"/>
    <property type="evidence" value="ECO:0007669"/>
    <property type="project" value="TreeGrafter"/>
</dbReference>